<protein>
    <submittedName>
        <fullName evidence="2">Uncharacterized protein</fullName>
    </submittedName>
</protein>
<dbReference type="RefSeq" id="WP_146501995.1">
    <property type="nucleotide sequence ID" value="NZ_SJPG01000001.1"/>
</dbReference>
<comment type="caution">
    <text evidence="2">The sequence shown here is derived from an EMBL/GenBank/DDBJ whole genome shotgun (WGS) entry which is preliminary data.</text>
</comment>
<feature type="compositionally biased region" description="Basic and acidic residues" evidence="1">
    <location>
        <begin position="71"/>
        <end position="84"/>
    </location>
</feature>
<feature type="compositionally biased region" description="Basic residues" evidence="1">
    <location>
        <begin position="107"/>
        <end position="117"/>
    </location>
</feature>
<feature type="compositionally biased region" description="Basic and acidic residues" evidence="1">
    <location>
        <begin position="139"/>
        <end position="149"/>
    </location>
</feature>
<evidence type="ECO:0000313" key="3">
    <source>
        <dbReference type="Proteomes" id="UP000316095"/>
    </source>
</evidence>
<name>A0A5C5X9W8_9PLAN</name>
<feature type="region of interest" description="Disordered" evidence="1">
    <location>
        <begin position="23"/>
        <end position="149"/>
    </location>
</feature>
<dbReference type="EMBL" id="SJPG01000001">
    <property type="protein sequence ID" value="TWT59806.1"/>
    <property type="molecule type" value="Genomic_DNA"/>
</dbReference>
<dbReference type="Proteomes" id="UP000316095">
    <property type="component" value="Unassembled WGS sequence"/>
</dbReference>
<organism evidence="2 3">
    <name type="scientific">Rubinisphaera italica</name>
    <dbReference type="NCBI Taxonomy" id="2527969"/>
    <lineage>
        <taxon>Bacteria</taxon>
        <taxon>Pseudomonadati</taxon>
        <taxon>Planctomycetota</taxon>
        <taxon>Planctomycetia</taxon>
        <taxon>Planctomycetales</taxon>
        <taxon>Planctomycetaceae</taxon>
        <taxon>Rubinisphaera</taxon>
    </lineage>
</organism>
<proteinExistence type="predicted"/>
<dbReference type="AlphaFoldDB" id="A0A5C5X9W8"/>
<sequence>MEGIITIIILVITAIGWISNAMNEQKNKPKPGQKPQQRPRRKLQSEIENFLKEVQQQQGPEKAKPQPHQQRPAERPHLVEERPPVLRQQESPPTRPQFQAKAQEKPQRRKEKRKKPNVNKSVSQPLAHLNPTAALPDSFNRHNDKTKPRESVFVVPKGAEYKKPASKGNFFALLHVPGNVQNAIIMSEILQPPLALRNRKSSR</sequence>
<evidence type="ECO:0000256" key="1">
    <source>
        <dbReference type="SAM" id="MobiDB-lite"/>
    </source>
</evidence>
<accession>A0A5C5X9W8</accession>
<reference evidence="2 3" key="1">
    <citation type="submission" date="2019-02" db="EMBL/GenBank/DDBJ databases">
        <title>Deep-cultivation of Planctomycetes and their phenomic and genomic characterization uncovers novel biology.</title>
        <authorList>
            <person name="Wiegand S."/>
            <person name="Jogler M."/>
            <person name="Boedeker C."/>
            <person name="Pinto D."/>
            <person name="Vollmers J."/>
            <person name="Rivas-Marin E."/>
            <person name="Kohn T."/>
            <person name="Peeters S.H."/>
            <person name="Heuer A."/>
            <person name="Rast P."/>
            <person name="Oberbeckmann S."/>
            <person name="Bunk B."/>
            <person name="Jeske O."/>
            <person name="Meyerdierks A."/>
            <person name="Storesund J.E."/>
            <person name="Kallscheuer N."/>
            <person name="Luecker S."/>
            <person name="Lage O.M."/>
            <person name="Pohl T."/>
            <person name="Merkel B.J."/>
            <person name="Hornburger P."/>
            <person name="Mueller R.-W."/>
            <person name="Bruemmer F."/>
            <person name="Labrenz M."/>
            <person name="Spormann A.M."/>
            <person name="Op Den Camp H."/>
            <person name="Overmann J."/>
            <person name="Amann R."/>
            <person name="Jetten M.S.M."/>
            <person name="Mascher T."/>
            <person name="Medema M.H."/>
            <person name="Devos D.P."/>
            <person name="Kaster A.-K."/>
            <person name="Ovreas L."/>
            <person name="Rohde M."/>
            <person name="Galperin M.Y."/>
            <person name="Jogler C."/>
        </authorList>
    </citation>
    <scope>NUCLEOTIDE SEQUENCE [LARGE SCALE GENOMIC DNA]</scope>
    <source>
        <strain evidence="2 3">Pan54</strain>
    </source>
</reference>
<gene>
    <name evidence="2" type="ORF">Pan54_05170</name>
</gene>
<keyword evidence="3" id="KW-1185">Reference proteome</keyword>
<evidence type="ECO:0000313" key="2">
    <source>
        <dbReference type="EMBL" id="TWT59806.1"/>
    </source>
</evidence>